<dbReference type="Proteomes" id="UP000199032">
    <property type="component" value="Unassembled WGS sequence"/>
</dbReference>
<sequence length="61" mass="6483">MMSVTKNVKSGSIITVAGNDCSLMEKFDLCVVLGLKSRTVSLSWAQGLDQSALCCKSLVSQ</sequence>
<evidence type="ECO:0000313" key="1">
    <source>
        <dbReference type="EMBL" id="CUS34921.1"/>
    </source>
</evidence>
<keyword evidence="2" id="KW-1185">Reference proteome</keyword>
<dbReference type="AlphaFoldDB" id="A0A0S4LDJ7"/>
<proteinExistence type="predicted"/>
<organism evidence="1 2">
    <name type="scientific">Candidatus Nitrospira nitrosa</name>
    <dbReference type="NCBI Taxonomy" id="1742972"/>
    <lineage>
        <taxon>Bacteria</taxon>
        <taxon>Pseudomonadati</taxon>
        <taxon>Nitrospirota</taxon>
        <taxon>Nitrospiria</taxon>
        <taxon>Nitrospirales</taxon>
        <taxon>Nitrospiraceae</taxon>
        <taxon>Nitrospira</taxon>
    </lineage>
</organism>
<gene>
    <name evidence="1" type="ORF">COMA1_20027</name>
</gene>
<dbReference type="EMBL" id="CZQA01000008">
    <property type="protein sequence ID" value="CUS34921.1"/>
    <property type="molecule type" value="Genomic_DNA"/>
</dbReference>
<accession>A0A0S4LDJ7</accession>
<name>A0A0S4LDJ7_9BACT</name>
<protein>
    <submittedName>
        <fullName evidence="1">Uncharacterized protein</fullName>
    </submittedName>
</protein>
<reference evidence="1 2" key="1">
    <citation type="submission" date="2015-10" db="EMBL/GenBank/DDBJ databases">
        <authorList>
            <person name="Gilbert D.G."/>
        </authorList>
    </citation>
    <scope>NUCLEOTIDE SEQUENCE [LARGE SCALE GENOMIC DNA]</scope>
    <source>
        <strain evidence="1">COMA1</strain>
    </source>
</reference>
<evidence type="ECO:0000313" key="2">
    <source>
        <dbReference type="Proteomes" id="UP000199032"/>
    </source>
</evidence>